<keyword evidence="2" id="KW-1185">Reference proteome</keyword>
<protein>
    <submittedName>
        <fullName evidence="1">Uncharacterized protein</fullName>
    </submittedName>
</protein>
<sequence>MCTFIQREYCCGHFRFIASRWCDVYTLTHKRCKPDITHFEYVGQLLCGDCKAKNQPPVAWEAMIKRHNKRAVASL</sequence>
<accession>A0ACB7P4Z1</accession>
<proteinExistence type="predicted"/>
<comment type="caution">
    <text evidence="1">The sequence shown here is derived from an EMBL/GenBank/DDBJ whole genome shotgun (WGS) entry which is preliminary data.</text>
</comment>
<evidence type="ECO:0000313" key="2">
    <source>
        <dbReference type="Proteomes" id="UP000724584"/>
    </source>
</evidence>
<name>A0ACB7P4Z1_9PEZI</name>
<organism evidence="1 2">
    <name type="scientific">Chaetomium tenue</name>
    <dbReference type="NCBI Taxonomy" id="1854479"/>
    <lineage>
        <taxon>Eukaryota</taxon>
        <taxon>Fungi</taxon>
        <taxon>Dikarya</taxon>
        <taxon>Ascomycota</taxon>
        <taxon>Pezizomycotina</taxon>
        <taxon>Sordariomycetes</taxon>
        <taxon>Sordariomycetidae</taxon>
        <taxon>Sordariales</taxon>
        <taxon>Chaetomiaceae</taxon>
        <taxon>Chaetomium</taxon>
    </lineage>
</organism>
<dbReference type="EMBL" id="JAGIZQ010000005">
    <property type="protein sequence ID" value="KAH6628808.1"/>
    <property type="molecule type" value="Genomic_DNA"/>
</dbReference>
<reference evidence="1 2" key="1">
    <citation type="journal article" date="2021" name="Nat. Commun.">
        <title>Genetic determinants of endophytism in the Arabidopsis root mycobiome.</title>
        <authorList>
            <person name="Mesny F."/>
            <person name="Miyauchi S."/>
            <person name="Thiergart T."/>
            <person name="Pickel B."/>
            <person name="Atanasova L."/>
            <person name="Karlsson M."/>
            <person name="Huettel B."/>
            <person name="Barry K.W."/>
            <person name="Haridas S."/>
            <person name="Chen C."/>
            <person name="Bauer D."/>
            <person name="Andreopoulos W."/>
            <person name="Pangilinan J."/>
            <person name="LaButti K."/>
            <person name="Riley R."/>
            <person name="Lipzen A."/>
            <person name="Clum A."/>
            <person name="Drula E."/>
            <person name="Henrissat B."/>
            <person name="Kohler A."/>
            <person name="Grigoriev I.V."/>
            <person name="Martin F.M."/>
            <person name="Hacquard S."/>
        </authorList>
    </citation>
    <scope>NUCLEOTIDE SEQUENCE [LARGE SCALE GENOMIC DNA]</scope>
    <source>
        <strain evidence="1 2">MPI-SDFR-AT-0079</strain>
    </source>
</reference>
<gene>
    <name evidence="1" type="ORF">F5144DRAFT_604936</name>
</gene>
<dbReference type="Proteomes" id="UP000724584">
    <property type="component" value="Unassembled WGS sequence"/>
</dbReference>
<evidence type="ECO:0000313" key="1">
    <source>
        <dbReference type="EMBL" id="KAH6628808.1"/>
    </source>
</evidence>